<dbReference type="PROSITE" id="PS00041">
    <property type="entry name" value="HTH_ARAC_FAMILY_1"/>
    <property type="match status" value="1"/>
</dbReference>
<gene>
    <name evidence="5" type="ORF">BJ998_008515</name>
</gene>
<evidence type="ECO:0000256" key="2">
    <source>
        <dbReference type="ARBA" id="ARBA00023125"/>
    </source>
</evidence>
<keyword evidence="2 5" id="KW-0238">DNA-binding</keyword>
<dbReference type="InterPro" id="IPR035418">
    <property type="entry name" value="AraC-bd_2"/>
</dbReference>
<name>A0A7W9KR97_9PSEU</name>
<dbReference type="Pfam" id="PF12833">
    <property type="entry name" value="HTH_18"/>
    <property type="match status" value="1"/>
</dbReference>
<dbReference type="PANTHER" id="PTHR46796:SF6">
    <property type="entry name" value="ARAC SUBFAMILY"/>
    <property type="match status" value="1"/>
</dbReference>
<dbReference type="Gene3D" id="1.10.10.60">
    <property type="entry name" value="Homeodomain-like"/>
    <property type="match status" value="1"/>
</dbReference>
<dbReference type="InterPro" id="IPR018062">
    <property type="entry name" value="HTH_AraC-typ_CS"/>
</dbReference>
<evidence type="ECO:0000313" key="5">
    <source>
        <dbReference type="EMBL" id="MBB5897256.1"/>
    </source>
</evidence>
<protein>
    <submittedName>
        <fullName evidence="5">AraC-like DNA-binding protein</fullName>
    </submittedName>
</protein>
<keyword evidence="6" id="KW-1185">Reference proteome</keyword>
<keyword evidence="1" id="KW-0805">Transcription regulation</keyword>
<dbReference type="InterPro" id="IPR018060">
    <property type="entry name" value="HTH_AraC"/>
</dbReference>
<evidence type="ECO:0000259" key="4">
    <source>
        <dbReference type="PROSITE" id="PS01124"/>
    </source>
</evidence>
<dbReference type="InterPro" id="IPR050204">
    <property type="entry name" value="AraC_XylS_family_regulators"/>
</dbReference>
<reference evidence="5 6" key="1">
    <citation type="submission" date="2020-08" db="EMBL/GenBank/DDBJ databases">
        <title>Sequencing the genomes of 1000 actinobacteria strains.</title>
        <authorList>
            <person name="Klenk H.-P."/>
        </authorList>
    </citation>
    <scope>NUCLEOTIDE SEQUENCE [LARGE SCALE GENOMIC DNA]</scope>
    <source>
        <strain evidence="5 6">DSM 43851</strain>
    </source>
</reference>
<dbReference type="AlphaFoldDB" id="A0A7W9KR97"/>
<accession>A0A7W9KR97</accession>
<evidence type="ECO:0000256" key="1">
    <source>
        <dbReference type="ARBA" id="ARBA00023015"/>
    </source>
</evidence>
<evidence type="ECO:0000256" key="3">
    <source>
        <dbReference type="ARBA" id="ARBA00023163"/>
    </source>
</evidence>
<dbReference type="RefSeq" id="WP_184869703.1">
    <property type="nucleotide sequence ID" value="NZ_BAAAWY010000071.1"/>
</dbReference>
<organism evidence="5 6">
    <name type="scientific">Kutzneria kofuensis</name>
    <dbReference type="NCBI Taxonomy" id="103725"/>
    <lineage>
        <taxon>Bacteria</taxon>
        <taxon>Bacillati</taxon>
        <taxon>Actinomycetota</taxon>
        <taxon>Actinomycetes</taxon>
        <taxon>Pseudonocardiales</taxon>
        <taxon>Pseudonocardiaceae</taxon>
        <taxon>Kutzneria</taxon>
    </lineage>
</organism>
<comment type="caution">
    <text evidence="5">The sequence shown here is derived from an EMBL/GenBank/DDBJ whole genome shotgun (WGS) entry which is preliminary data.</text>
</comment>
<dbReference type="Pfam" id="PF14525">
    <property type="entry name" value="AraC_binding_2"/>
    <property type="match status" value="1"/>
</dbReference>
<proteinExistence type="predicted"/>
<dbReference type="Proteomes" id="UP000585638">
    <property type="component" value="Unassembled WGS sequence"/>
</dbReference>
<sequence>MDAPPRPALAVTVSTSDVDGRDAAAYWRDLVCARFVEVAVRPAAHDGFAGVVRHREVAGIGFARLASQAQQVDRTWGLVARSSEHHLLANIQLRGQGFLAQDGRSAVLAPGALVFVDSARPYTMQFDGEFAQLVIRVPVSMLPRRTLADATSVPLDGPARLVTDFLLGLDDVDPAVVSEFVPHTLGLLDTALGWAARRTAGERSQLAITRERVHRFVRENACDPDLDAASVAAGCRISKRTLFRALADDEPFTSLMRRLRVERAQQTLRSNPRLPLAAVAQQCGFAGAAQLHRAFQRVTGGTPGDHRRRSATFDTN</sequence>
<keyword evidence="3" id="KW-0804">Transcription</keyword>
<dbReference type="EMBL" id="JACHIR010000002">
    <property type="protein sequence ID" value="MBB5897256.1"/>
    <property type="molecule type" value="Genomic_DNA"/>
</dbReference>
<dbReference type="PANTHER" id="PTHR46796">
    <property type="entry name" value="HTH-TYPE TRANSCRIPTIONAL ACTIVATOR RHAS-RELATED"/>
    <property type="match status" value="1"/>
</dbReference>
<feature type="domain" description="HTH araC/xylS-type" evidence="4">
    <location>
        <begin position="211"/>
        <end position="309"/>
    </location>
</feature>
<dbReference type="GO" id="GO:0043565">
    <property type="term" value="F:sequence-specific DNA binding"/>
    <property type="evidence" value="ECO:0007669"/>
    <property type="project" value="InterPro"/>
</dbReference>
<dbReference type="InterPro" id="IPR009057">
    <property type="entry name" value="Homeodomain-like_sf"/>
</dbReference>
<dbReference type="GO" id="GO:0003700">
    <property type="term" value="F:DNA-binding transcription factor activity"/>
    <property type="evidence" value="ECO:0007669"/>
    <property type="project" value="InterPro"/>
</dbReference>
<dbReference type="PROSITE" id="PS01124">
    <property type="entry name" value="HTH_ARAC_FAMILY_2"/>
    <property type="match status" value="1"/>
</dbReference>
<dbReference type="SUPFAM" id="SSF46689">
    <property type="entry name" value="Homeodomain-like"/>
    <property type="match status" value="1"/>
</dbReference>
<dbReference type="SMART" id="SM00342">
    <property type="entry name" value="HTH_ARAC"/>
    <property type="match status" value="1"/>
</dbReference>
<evidence type="ECO:0000313" key="6">
    <source>
        <dbReference type="Proteomes" id="UP000585638"/>
    </source>
</evidence>